<proteinExistence type="predicted"/>
<dbReference type="GO" id="GO:0016747">
    <property type="term" value="F:acyltransferase activity, transferring groups other than amino-acyl groups"/>
    <property type="evidence" value="ECO:0007669"/>
    <property type="project" value="InterPro"/>
</dbReference>
<dbReference type="InterPro" id="IPR016181">
    <property type="entry name" value="Acyl_CoA_acyltransferase"/>
</dbReference>
<dbReference type="PROSITE" id="PS51186">
    <property type="entry name" value="GNAT"/>
    <property type="match status" value="1"/>
</dbReference>
<keyword evidence="1 4" id="KW-0808">Transferase</keyword>
<keyword evidence="5" id="KW-1185">Reference proteome</keyword>
<dbReference type="Proteomes" id="UP000235589">
    <property type="component" value="Chromosome"/>
</dbReference>
<dbReference type="InterPro" id="IPR051556">
    <property type="entry name" value="N-term/lysine_N-AcTrnsfr"/>
</dbReference>
<organism evidence="4 5">
    <name type="scientific">Monoglobus pectinilyticus</name>
    <dbReference type="NCBI Taxonomy" id="1981510"/>
    <lineage>
        <taxon>Bacteria</taxon>
        <taxon>Bacillati</taxon>
        <taxon>Bacillota</taxon>
        <taxon>Clostridia</taxon>
        <taxon>Monoglobales</taxon>
        <taxon>Monoglobaceae</taxon>
        <taxon>Monoglobus</taxon>
    </lineage>
</organism>
<dbReference type="Pfam" id="PF00583">
    <property type="entry name" value="Acetyltransf_1"/>
    <property type="match status" value="1"/>
</dbReference>
<evidence type="ECO:0000256" key="1">
    <source>
        <dbReference type="ARBA" id="ARBA00022679"/>
    </source>
</evidence>
<dbReference type="RefSeq" id="WP_102365552.1">
    <property type="nucleotide sequence ID" value="NZ_CP020991.1"/>
</dbReference>
<name>A0A2K9P271_9FIRM</name>
<reference evidence="4 5" key="1">
    <citation type="submission" date="2017-04" db="EMBL/GenBank/DDBJ databases">
        <title>Monoglobus pectinilyticus 14 draft genome.</title>
        <authorList>
            <person name="Kim C."/>
            <person name="Rosendale D.I."/>
            <person name="Kelly W.J."/>
            <person name="Tannock G.W."/>
            <person name="Patchett M.L."/>
            <person name="Jordens J.Z."/>
        </authorList>
    </citation>
    <scope>NUCLEOTIDE SEQUENCE [LARGE SCALE GENOMIC DNA]</scope>
    <source>
        <strain evidence="4 5">14</strain>
    </source>
</reference>
<dbReference type="PANTHER" id="PTHR42919">
    <property type="entry name" value="N-ALPHA-ACETYLTRANSFERASE"/>
    <property type="match status" value="1"/>
</dbReference>
<evidence type="ECO:0000256" key="2">
    <source>
        <dbReference type="ARBA" id="ARBA00023315"/>
    </source>
</evidence>
<dbReference type="AlphaFoldDB" id="A0A2K9P271"/>
<sequence length="169" mass="19539">MDKLYAFEVKRASEEDIPAIIKITKDAFLKYCEMAGLSYDIEALNETYDDVKHDIETKEVYVVFIDNEPIGAVRIELQDNNEAYLSRFAVKSSERNNGIGKTLMNVVDSVMRENGVKYLRLHTGSHVTPLIRFYYGRGFYIASVENSRGYPRAELIKDYTKNPQERFCK</sequence>
<dbReference type="EMBL" id="CP020991">
    <property type="protein sequence ID" value="AUO19340.1"/>
    <property type="molecule type" value="Genomic_DNA"/>
</dbReference>
<protein>
    <submittedName>
        <fullName evidence="4">GCN5-related N-acetyltransferase</fullName>
    </submittedName>
</protein>
<gene>
    <name evidence="4" type="ORF">B9O19_01179</name>
</gene>
<dbReference type="InterPro" id="IPR000182">
    <property type="entry name" value="GNAT_dom"/>
</dbReference>
<accession>A0A2K9P271</accession>
<dbReference type="Gene3D" id="3.40.630.30">
    <property type="match status" value="1"/>
</dbReference>
<evidence type="ECO:0000313" key="4">
    <source>
        <dbReference type="EMBL" id="AUO19340.1"/>
    </source>
</evidence>
<dbReference type="SUPFAM" id="SSF55729">
    <property type="entry name" value="Acyl-CoA N-acyltransferases (Nat)"/>
    <property type="match status" value="1"/>
</dbReference>
<dbReference type="OrthoDB" id="2111574at2"/>
<feature type="domain" description="N-acetyltransferase" evidence="3">
    <location>
        <begin position="7"/>
        <end position="162"/>
    </location>
</feature>
<keyword evidence="2" id="KW-0012">Acyltransferase</keyword>
<dbReference type="GeneID" id="98062585"/>
<evidence type="ECO:0000259" key="3">
    <source>
        <dbReference type="PROSITE" id="PS51186"/>
    </source>
</evidence>
<dbReference type="PANTHER" id="PTHR42919:SF8">
    <property type="entry name" value="N-ALPHA-ACETYLTRANSFERASE 50"/>
    <property type="match status" value="1"/>
</dbReference>
<evidence type="ECO:0000313" key="5">
    <source>
        <dbReference type="Proteomes" id="UP000235589"/>
    </source>
</evidence>
<dbReference type="CDD" id="cd04301">
    <property type="entry name" value="NAT_SF"/>
    <property type="match status" value="1"/>
</dbReference>
<dbReference type="KEGG" id="mpec:B9O19_01179"/>